<gene>
    <name evidence="1" type="ORF">DespoDRAFT_03045</name>
</gene>
<name>I5B5U2_9BACT</name>
<reference evidence="1 2" key="2">
    <citation type="submission" date="2012-02" db="EMBL/GenBank/DDBJ databases">
        <title>Improved High-Quality Draft sequence of Desulfobacter postgatei 2ac9.</title>
        <authorList>
            <consortium name="US DOE Joint Genome Institute"/>
            <person name="Lucas S."/>
            <person name="Han J."/>
            <person name="Lapidus A."/>
            <person name="Cheng J.-F."/>
            <person name="Goodwin L."/>
            <person name="Pitluck S."/>
            <person name="Peters L."/>
            <person name="Ovchinnikova G."/>
            <person name="Held B."/>
            <person name="Detter J.C."/>
            <person name="Han C."/>
            <person name="Tapia R."/>
            <person name="Land M."/>
            <person name="Hauser L."/>
            <person name="Kyrpides N."/>
            <person name="Ivanova N."/>
            <person name="Pagani I."/>
            <person name="Orellana R."/>
            <person name="Lovley D."/>
            <person name="Woyke T."/>
        </authorList>
    </citation>
    <scope>NUCLEOTIDE SEQUENCE [LARGE SCALE GENOMIC DNA]</scope>
    <source>
        <strain evidence="1 2">2ac9</strain>
    </source>
</reference>
<organism evidence="1 2">
    <name type="scientific">Desulfobacter postgatei 2ac9</name>
    <dbReference type="NCBI Taxonomy" id="879212"/>
    <lineage>
        <taxon>Bacteria</taxon>
        <taxon>Pseudomonadati</taxon>
        <taxon>Thermodesulfobacteriota</taxon>
        <taxon>Desulfobacteria</taxon>
        <taxon>Desulfobacterales</taxon>
        <taxon>Desulfobacteraceae</taxon>
        <taxon>Desulfobacter</taxon>
    </lineage>
</organism>
<dbReference type="HOGENOM" id="CLU_201059_0_0_7"/>
<dbReference type="OrthoDB" id="5522908at2"/>
<accession>I5B5U2</accession>
<dbReference type="STRING" id="879212.DespoDRAFT_03045"/>
<evidence type="ECO:0000313" key="2">
    <source>
        <dbReference type="Proteomes" id="UP000005778"/>
    </source>
</evidence>
<protein>
    <submittedName>
        <fullName evidence="1">Ribosomal protein S27</fullName>
    </submittedName>
</protein>
<dbReference type="GO" id="GO:0005840">
    <property type="term" value="C:ribosome"/>
    <property type="evidence" value="ECO:0007669"/>
    <property type="project" value="UniProtKB-KW"/>
</dbReference>
<dbReference type="AlphaFoldDB" id="I5B5U2"/>
<keyword evidence="2" id="KW-1185">Reference proteome</keyword>
<proteinExistence type="predicted"/>
<keyword evidence="1" id="KW-0689">Ribosomal protein</keyword>
<evidence type="ECO:0000313" key="1">
    <source>
        <dbReference type="EMBL" id="EIM64855.1"/>
    </source>
</evidence>
<dbReference type="Proteomes" id="UP000005778">
    <property type="component" value="Chromosome"/>
</dbReference>
<reference evidence="1 2" key="1">
    <citation type="submission" date="2011-09" db="EMBL/GenBank/DDBJ databases">
        <authorList>
            <consortium name="US DOE Joint Genome Institute (JGI-PGF)"/>
            <person name="Lucas S."/>
            <person name="Han J."/>
            <person name="Lapidus A."/>
            <person name="Cheng J.-F."/>
            <person name="Goodwin L."/>
            <person name="Pitluck S."/>
            <person name="Peters L."/>
            <person name="Land M.L."/>
            <person name="Hauser L."/>
            <person name="Orellana R."/>
            <person name="Lovley D."/>
            <person name="Woyke T.J."/>
        </authorList>
    </citation>
    <scope>NUCLEOTIDE SEQUENCE [LARGE SCALE GENOMIC DNA]</scope>
    <source>
        <strain evidence="1 2">2ac9</strain>
    </source>
</reference>
<dbReference type="EMBL" id="CM001488">
    <property type="protein sequence ID" value="EIM64855.1"/>
    <property type="molecule type" value="Genomic_DNA"/>
</dbReference>
<keyword evidence="1" id="KW-0687">Ribonucleoprotein</keyword>
<sequence length="54" mass="5929">MSSFFLTGSIGTSVPLKRVCPECLTVQIVAFSNRFKYVKCNFCGSKIPPGKGRK</sequence>